<dbReference type="Proteomes" id="UP001497516">
    <property type="component" value="Chromosome 4"/>
</dbReference>
<sequence>MQILPRRVAPVQIPSSPRRLAQPPRPDLVLIASPRAAASILPLSRPSVVAVPEQKEKKNERGEKKGLGDGGPPSRRKRKVREERRRVLVGDGELGLGS</sequence>
<dbReference type="AlphaFoldDB" id="A0AAV2ECG8"/>
<evidence type="ECO:0000256" key="1">
    <source>
        <dbReference type="SAM" id="MobiDB-lite"/>
    </source>
</evidence>
<feature type="region of interest" description="Disordered" evidence="1">
    <location>
        <begin position="45"/>
        <end position="98"/>
    </location>
</feature>
<keyword evidence="3" id="KW-1185">Reference proteome</keyword>
<proteinExistence type="predicted"/>
<name>A0AAV2ECG8_9ROSI</name>
<evidence type="ECO:0000313" key="3">
    <source>
        <dbReference type="Proteomes" id="UP001497516"/>
    </source>
</evidence>
<reference evidence="2 3" key="1">
    <citation type="submission" date="2024-04" db="EMBL/GenBank/DDBJ databases">
        <authorList>
            <person name="Fracassetti M."/>
        </authorList>
    </citation>
    <scope>NUCLEOTIDE SEQUENCE [LARGE SCALE GENOMIC DNA]</scope>
</reference>
<organism evidence="2 3">
    <name type="scientific">Linum trigynum</name>
    <dbReference type="NCBI Taxonomy" id="586398"/>
    <lineage>
        <taxon>Eukaryota</taxon>
        <taxon>Viridiplantae</taxon>
        <taxon>Streptophyta</taxon>
        <taxon>Embryophyta</taxon>
        <taxon>Tracheophyta</taxon>
        <taxon>Spermatophyta</taxon>
        <taxon>Magnoliopsida</taxon>
        <taxon>eudicotyledons</taxon>
        <taxon>Gunneridae</taxon>
        <taxon>Pentapetalae</taxon>
        <taxon>rosids</taxon>
        <taxon>fabids</taxon>
        <taxon>Malpighiales</taxon>
        <taxon>Linaceae</taxon>
        <taxon>Linum</taxon>
    </lineage>
</organism>
<accession>A0AAV2ECG8</accession>
<feature type="region of interest" description="Disordered" evidence="1">
    <location>
        <begin position="1"/>
        <end position="26"/>
    </location>
</feature>
<dbReference type="EMBL" id="OZ034817">
    <property type="protein sequence ID" value="CAL1383240.1"/>
    <property type="molecule type" value="Genomic_DNA"/>
</dbReference>
<gene>
    <name evidence="2" type="ORF">LTRI10_LOCUS24525</name>
</gene>
<protein>
    <submittedName>
        <fullName evidence="2">Uncharacterized protein</fullName>
    </submittedName>
</protein>
<evidence type="ECO:0000313" key="2">
    <source>
        <dbReference type="EMBL" id="CAL1383240.1"/>
    </source>
</evidence>
<feature type="compositionally biased region" description="Basic and acidic residues" evidence="1">
    <location>
        <begin position="53"/>
        <end position="67"/>
    </location>
</feature>